<comment type="caution">
    <text evidence="1">The sequence shown here is derived from an EMBL/GenBank/DDBJ whole genome shotgun (WGS) entry which is preliminary data.</text>
</comment>
<dbReference type="AlphaFoldDB" id="A0AAP0IB46"/>
<keyword evidence="2" id="KW-1185">Reference proteome</keyword>
<sequence>MVIRLPFNMNRTEKGLYCSSSSSTVCIVSTVFPPSPSSSLSLHLFSHVKSNSLSSSLFFESN</sequence>
<dbReference type="EMBL" id="JBBNAG010000008">
    <property type="protein sequence ID" value="KAK9112063.1"/>
    <property type="molecule type" value="Genomic_DNA"/>
</dbReference>
<dbReference type="Proteomes" id="UP001419268">
    <property type="component" value="Unassembled WGS sequence"/>
</dbReference>
<evidence type="ECO:0000313" key="2">
    <source>
        <dbReference type="Proteomes" id="UP001419268"/>
    </source>
</evidence>
<organism evidence="1 2">
    <name type="scientific">Stephania cephalantha</name>
    <dbReference type="NCBI Taxonomy" id="152367"/>
    <lineage>
        <taxon>Eukaryota</taxon>
        <taxon>Viridiplantae</taxon>
        <taxon>Streptophyta</taxon>
        <taxon>Embryophyta</taxon>
        <taxon>Tracheophyta</taxon>
        <taxon>Spermatophyta</taxon>
        <taxon>Magnoliopsida</taxon>
        <taxon>Ranunculales</taxon>
        <taxon>Menispermaceae</taxon>
        <taxon>Menispermoideae</taxon>
        <taxon>Cissampelideae</taxon>
        <taxon>Stephania</taxon>
    </lineage>
</organism>
<gene>
    <name evidence="1" type="ORF">Scep_019582</name>
</gene>
<protein>
    <submittedName>
        <fullName evidence="1">Uncharacterized protein</fullName>
    </submittedName>
</protein>
<reference evidence="1 2" key="1">
    <citation type="submission" date="2024-01" db="EMBL/GenBank/DDBJ databases">
        <title>Genome assemblies of Stephania.</title>
        <authorList>
            <person name="Yang L."/>
        </authorList>
    </citation>
    <scope>NUCLEOTIDE SEQUENCE [LARGE SCALE GENOMIC DNA]</scope>
    <source>
        <strain evidence="1">JXDWG</strain>
        <tissue evidence="1">Leaf</tissue>
    </source>
</reference>
<evidence type="ECO:0000313" key="1">
    <source>
        <dbReference type="EMBL" id="KAK9112063.1"/>
    </source>
</evidence>
<proteinExistence type="predicted"/>
<name>A0AAP0IB46_9MAGN</name>
<accession>A0AAP0IB46</accession>